<feature type="region of interest" description="Disordered" evidence="1">
    <location>
        <begin position="79"/>
        <end position="152"/>
    </location>
</feature>
<dbReference type="AlphaFoldDB" id="A0A1E3QB48"/>
<evidence type="ECO:0000259" key="2">
    <source>
        <dbReference type="Pfam" id="PF04921"/>
    </source>
</evidence>
<dbReference type="InterPro" id="IPR048337">
    <property type="entry name" value="FAM50A/XAP5_C"/>
</dbReference>
<evidence type="ECO:0000313" key="4">
    <source>
        <dbReference type="Proteomes" id="UP000094385"/>
    </source>
</evidence>
<feature type="region of interest" description="Disordered" evidence="1">
    <location>
        <begin position="1"/>
        <end position="52"/>
    </location>
</feature>
<evidence type="ECO:0000313" key="3">
    <source>
        <dbReference type="EMBL" id="ODQ74237.1"/>
    </source>
</evidence>
<dbReference type="PANTHER" id="PTHR12722">
    <property type="entry name" value="XAP-5 PROTEIN-RELATED"/>
    <property type="match status" value="1"/>
</dbReference>
<dbReference type="Proteomes" id="UP000094385">
    <property type="component" value="Unassembled WGS sequence"/>
</dbReference>
<dbReference type="PANTHER" id="PTHR12722:SF0">
    <property type="entry name" value="PROTEIN FAM50A"/>
    <property type="match status" value="1"/>
</dbReference>
<dbReference type="STRING" id="675824.A0A1E3QB48"/>
<reference evidence="3 4" key="1">
    <citation type="journal article" date="2016" name="Proc. Natl. Acad. Sci. U.S.A.">
        <title>Comparative genomics of biotechnologically important yeasts.</title>
        <authorList>
            <person name="Riley R."/>
            <person name="Haridas S."/>
            <person name="Wolfe K.H."/>
            <person name="Lopes M.R."/>
            <person name="Hittinger C.T."/>
            <person name="Goeker M."/>
            <person name="Salamov A.A."/>
            <person name="Wisecaver J.H."/>
            <person name="Long T.M."/>
            <person name="Calvey C.H."/>
            <person name="Aerts A.L."/>
            <person name="Barry K.W."/>
            <person name="Choi C."/>
            <person name="Clum A."/>
            <person name="Coughlan A.Y."/>
            <person name="Deshpande S."/>
            <person name="Douglass A.P."/>
            <person name="Hanson S.J."/>
            <person name="Klenk H.-P."/>
            <person name="LaButti K.M."/>
            <person name="Lapidus A."/>
            <person name="Lindquist E.A."/>
            <person name="Lipzen A.M."/>
            <person name="Meier-Kolthoff J.P."/>
            <person name="Ohm R.A."/>
            <person name="Otillar R.P."/>
            <person name="Pangilinan J.L."/>
            <person name="Peng Y."/>
            <person name="Rokas A."/>
            <person name="Rosa C.A."/>
            <person name="Scheuner C."/>
            <person name="Sibirny A.A."/>
            <person name="Slot J.C."/>
            <person name="Stielow J.B."/>
            <person name="Sun H."/>
            <person name="Kurtzman C.P."/>
            <person name="Blackwell M."/>
            <person name="Grigoriev I.V."/>
            <person name="Jeffries T.W."/>
        </authorList>
    </citation>
    <scope>NUCLEOTIDE SEQUENCE [LARGE SCALE GENOMIC DNA]</scope>
    <source>
        <strain evidence="3 4">NRRL Y-11557</strain>
    </source>
</reference>
<gene>
    <name evidence="3" type="ORF">LIPSTDRAFT_103526</name>
</gene>
<organism evidence="3 4">
    <name type="scientific">Lipomyces starkeyi NRRL Y-11557</name>
    <dbReference type="NCBI Taxonomy" id="675824"/>
    <lineage>
        <taxon>Eukaryota</taxon>
        <taxon>Fungi</taxon>
        <taxon>Dikarya</taxon>
        <taxon>Ascomycota</taxon>
        <taxon>Saccharomycotina</taxon>
        <taxon>Lipomycetes</taxon>
        <taxon>Lipomycetales</taxon>
        <taxon>Lipomycetaceae</taxon>
        <taxon>Lipomyces</taxon>
    </lineage>
</organism>
<sequence>MSFSTIKRPPSKQYVPTLTRQQQEQEDHAGALLRGAASSSSGVREFESQSISVEDVIKSETVGLVDQEKLKRLREELLAQKRNDDTATSRNDSDATTSGSEVGKLTKRPKKKRGLQKSKLSFADGDEEESSQCDETDDNVDGDKPTVKKRRNFDPTVDTSFLMTKETEEWERQQREELRKEFLRRQEEIKEEKAYLQFCYFDGTYVPGKVTIKKGDQIWVMLDRTRKGRKEFHRGTVDDIIFVKDNIIIPHHYDFYYFILNKVKTKAGPLFDFENPDEDIKRTKVVHRTWYEKNKHIFPASIWREFDPEVDYTTLVLRDSQGFVLYQQ</sequence>
<dbReference type="EMBL" id="KV454292">
    <property type="protein sequence ID" value="ODQ74237.1"/>
    <property type="molecule type" value="Genomic_DNA"/>
</dbReference>
<name>A0A1E3QB48_LIPST</name>
<evidence type="ECO:0000256" key="1">
    <source>
        <dbReference type="SAM" id="MobiDB-lite"/>
    </source>
</evidence>
<dbReference type="InterPro" id="IPR007005">
    <property type="entry name" value="XAP5"/>
</dbReference>
<dbReference type="GO" id="GO:0005634">
    <property type="term" value="C:nucleus"/>
    <property type="evidence" value="ECO:0007669"/>
    <property type="project" value="InterPro"/>
</dbReference>
<proteinExistence type="predicted"/>
<feature type="compositionally biased region" description="Acidic residues" evidence="1">
    <location>
        <begin position="124"/>
        <end position="140"/>
    </location>
</feature>
<feature type="domain" description="FAM50A/XAP5 C-terminal" evidence="2">
    <location>
        <begin position="195"/>
        <end position="314"/>
    </location>
</feature>
<feature type="compositionally biased region" description="Basic residues" evidence="1">
    <location>
        <begin position="105"/>
        <end position="116"/>
    </location>
</feature>
<feature type="compositionally biased region" description="Low complexity" evidence="1">
    <location>
        <begin position="30"/>
        <end position="42"/>
    </location>
</feature>
<feature type="compositionally biased region" description="Basic and acidic residues" evidence="1">
    <location>
        <begin position="79"/>
        <end position="93"/>
    </location>
</feature>
<dbReference type="OrthoDB" id="4084477at2759"/>
<accession>A0A1E3QB48</accession>
<keyword evidence="4" id="KW-1185">Reference proteome</keyword>
<dbReference type="GO" id="GO:0006325">
    <property type="term" value="P:chromatin organization"/>
    <property type="evidence" value="ECO:0007669"/>
    <property type="project" value="TreeGrafter"/>
</dbReference>
<dbReference type="Pfam" id="PF04921">
    <property type="entry name" value="XAP5"/>
    <property type="match status" value="1"/>
</dbReference>
<protein>
    <recommendedName>
        <fullName evidence="2">FAM50A/XAP5 C-terminal domain-containing protein</fullName>
    </recommendedName>
</protein>